<organism evidence="2 3">
    <name type="scientific">Roseivivax sediminis</name>
    <dbReference type="NCBI Taxonomy" id="936889"/>
    <lineage>
        <taxon>Bacteria</taxon>
        <taxon>Pseudomonadati</taxon>
        <taxon>Pseudomonadota</taxon>
        <taxon>Alphaproteobacteria</taxon>
        <taxon>Rhodobacterales</taxon>
        <taxon>Roseobacteraceae</taxon>
        <taxon>Roseivivax</taxon>
    </lineage>
</organism>
<dbReference type="EMBL" id="FOMS01000002">
    <property type="protein sequence ID" value="SFD64435.1"/>
    <property type="molecule type" value="Genomic_DNA"/>
</dbReference>
<evidence type="ECO:0000256" key="1">
    <source>
        <dbReference type="SAM" id="MobiDB-lite"/>
    </source>
</evidence>
<evidence type="ECO:0000313" key="3">
    <source>
        <dbReference type="Proteomes" id="UP000325289"/>
    </source>
</evidence>
<dbReference type="Proteomes" id="UP000325289">
    <property type="component" value="Unassembled WGS sequence"/>
</dbReference>
<dbReference type="RefSeq" id="WP_149754506.1">
    <property type="nucleotide sequence ID" value="NZ_FOMS01000002.1"/>
</dbReference>
<protein>
    <submittedName>
        <fullName evidence="2">Uncharacterized protein</fullName>
    </submittedName>
</protein>
<keyword evidence="3" id="KW-1185">Reference proteome</keyword>
<sequence>MDRSIPLLLIGLVFGGGIGFTIAAAGGITLDGHDHGNPAHHAGTQGAGHDHSETLDAPDGTALTLSASRDPDSGWNLHIATDGFSFAPERASGDHVPGEGHAHVYVDGVKIARVYSPWVHLDASEGARVTVTLNANDHRVLAADGEALSESVTLGAGS</sequence>
<reference evidence="2 3" key="1">
    <citation type="submission" date="2016-10" db="EMBL/GenBank/DDBJ databases">
        <authorList>
            <person name="Varghese N."/>
            <person name="Submissions S."/>
        </authorList>
    </citation>
    <scope>NUCLEOTIDE SEQUENCE [LARGE SCALE GENOMIC DNA]</scope>
    <source>
        <strain evidence="3">YIM D21,KCTC 23444,ACCC 10710</strain>
    </source>
</reference>
<evidence type="ECO:0000313" key="2">
    <source>
        <dbReference type="EMBL" id="SFD64435.1"/>
    </source>
</evidence>
<gene>
    <name evidence="2" type="ORF">SAMN04515678_10287</name>
</gene>
<feature type="region of interest" description="Disordered" evidence="1">
    <location>
        <begin position="35"/>
        <end position="55"/>
    </location>
</feature>
<dbReference type="AlphaFoldDB" id="A0A1I1U193"/>
<proteinExistence type="predicted"/>
<accession>A0A1I1U193</accession>
<name>A0A1I1U193_9RHOB</name>
<dbReference type="OrthoDB" id="6385276at2"/>